<evidence type="ECO:0000256" key="1">
    <source>
        <dbReference type="ARBA" id="ARBA00004141"/>
    </source>
</evidence>
<feature type="transmembrane region" description="Helical" evidence="5">
    <location>
        <begin position="62"/>
        <end position="83"/>
    </location>
</feature>
<dbReference type="OrthoDB" id="166227at2"/>
<reference evidence="6 7" key="1">
    <citation type="submission" date="2011-04" db="EMBL/GenBank/DDBJ databases">
        <title>The Genome Sequence of Clostridium citroniae WAL-19142.</title>
        <authorList>
            <consortium name="The Broad Institute Genome Sequencing Platform"/>
            <person name="Earl A."/>
            <person name="Ward D."/>
            <person name="Feldgarden M."/>
            <person name="Gevers D."/>
            <person name="Warren Y.A."/>
            <person name="Tyrrell K.L."/>
            <person name="Citron D.M."/>
            <person name="Goldstein E.J."/>
            <person name="Daigneault M."/>
            <person name="Allen-Vercoe E."/>
            <person name="Young S.K."/>
            <person name="Zeng Q."/>
            <person name="Gargeya S."/>
            <person name="Fitzgerald M."/>
            <person name="Haas B."/>
            <person name="Abouelleil A."/>
            <person name="Alvarado L."/>
            <person name="Arachchi H.M."/>
            <person name="Berlin A."/>
            <person name="Brown A."/>
            <person name="Chapman S.B."/>
            <person name="Chen Z."/>
            <person name="Dunbar C."/>
            <person name="Freedman E."/>
            <person name="Gearin G."/>
            <person name="Gellesch M."/>
            <person name="Goldberg J."/>
            <person name="Griggs A."/>
            <person name="Gujja S."/>
            <person name="Heilman E.R."/>
            <person name="Heiman D."/>
            <person name="Howarth C."/>
            <person name="Larson L."/>
            <person name="Lui A."/>
            <person name="MacDonald P.J."/>
            <person name="Mehta T."/>
            <person name="Montmayeur A."/>
            <person name="Murphy C."/>
            <person name="Neiman D."/>
            <person name="Pearson M."/>
            <person name="Priest M."/>
            <person name="Roberts A."/>
            <person name="Saif S."/>
            <person name="Shea T."/>
            <person name="Shenoy N."/>
            <person name="Sisk P."/>
            <person name="Stolte C."/>
            <person name="Sykes S."/>
            <person name="White J."/>
            <person name="Yandava C."/>
            <person name="Wortman J."/>
            <person name="Nusbaum C."/>
            <person name="Birren B."/>
        </authorList>
    </citation>
    <scope>NUCLEOTIDE SEQUENCE [LARGE SCALE GENOMIC DNA]</scope>
    <source>
        <strain evidence="6 7">WAL-19142</strain>
    </source>
</reference>
<evidence type="ECO:0000256" key="2">
    <source>
        <dbReference type="ARBA" id="ARBA00022692"/>
    </source>
</evidence>
<evidence type="ECO:0000313" key="7">
    <source>
        <dbReference type="Proteomes" id="UP000037392"/>
    </source>
</evidence>
<dbReference type="GO" id="GO:0005886">
    <property type="term" value="C:plasma membrane"/>
    <property type="evidence" value="ECO:0007669"/>
    <property type="project" value="UniProtKB-ARBA"/>
</dbReference>
<keyword evidence="4 5" id="KW-0472">Membrane</keyword>
<dbReference type="GeneID" id="93165220"/>
<dbReference type="RefSeq" id="WP_048929630.1">
    <property type="nucleotide sequence ID" value="NZ_KQ235877.1"/>
</dbReference>
<evidence type="ECO:0000256" key="3">
    <source>
        <dbReference type="ARBA" id="ARBA00022989"/>
    </source>
</evidence>
<feature type="transmembrane region" description="Helical" evidence="5">
    <location>
        <begin position="236"/>
        <end position="254"/>
    </location>
</feature>
<organism evidence="6 7">
    <name type="scientific">[Clostridium] citroniae WAL-19142</name>
    <dbReference type="NCBI Taxonomy" id="742734"/>
    <lineage>
        <taxon>Bacteria</taxon>
        <taxon>Bacillati</taxon>
        <taxon>Bacillota</taxon>
        <taxon>Clostridia</taxon>
        <taxon>Lachnospirales</taxon>
        <taxon>Lachnospiraceae</taxon>
        <taxon>Enterocloster</taxon>
    </lineage>
</organism>
<gene>
    <name evidence="6" type="ORF">HMPREF9470_01626</name>
</gene>
<keyword evidence="2 5" id="KW-0812">Transmembrane</keyword>
<proteinExistence type="predicted"/>
<dbReference type="EMBL" id="ADLK01000015">
    <property type="protein sequence ID" value="KMW21521.1"/>
    <property type="molecule type" value="Genomic_DNA"/>
</dbReference>
<dbReference type="InterPro" id="IPR003339">
    <property type="entry name" value="ABC/ECF_trnsptr_transmembrane"/>
</dbReference>
<accession>A0A0J9CAX2</accession>
<evidence type="ECO:0008006" key="8">
    <source>
        <dbReference type="Google" id="ProtNLM"/>
    </source>
</evidence>
<feature type="transmembrane region" description="Helical" evidence="5">
    <location>
        <begin position="146"/>
        <end position="167"/>
    </location>
</feature>
<evidence type="ECO:0000313" key="6">
    <source>
        <dbReference type="EMBL" id="KMW21521.1"/>
    </source>
</evidence>
<dbReference type="CDD" id="cd16914">
    <property type="entry name" value="EcfT"/>
    <property type="match status" value="1"/>
</dbReference>
<sequence length="258" mass="28952">MKSISLYVEQDTYLTRLHPFAKLFYILAAVTVPLITGKMWVFVLFIAMSLCLLVSGRIAARVFPLIAFSFTIIATVFLIHGLFNQANRNVLFVLGPFKFYREGLVYAARIGFNILNMLLAFAAFVLSTKPDQLVDDLEQIGFSPKFGYMISSVFQIIPQMMGTMNTIMDAQRSRGMETEGNLFVRAKAFIPLIAPVVSSSLINTRERAIALEVRGFDSREKKTFLTDGKMGGRDKALILIMCLIIAGSVIWRMIHVVD</sequence>
<comment type="subcellular location">
    <subcellularLocation>
        <location evidence="1">Membrane</location>
        <topology evidence="1">Multi-pass membrane protein</topology>
    </subcellularLocation>
</comment>
<dbReference type="PATRIC" id="fig|742734.4.peg.1742"/>
<feature type="transmembrane region" description="Helical" evidence="5">
    <location>
        <begin position="23"/>
        <end position="56"/>
    </location>
</feature>
<feature type="transmembrane region" description="Helical" evidence="5">
    <location>
        <begin position="104"/>
        <end position="126"/>
    </location>
</feature>
<protein>
    <recommendedName>
        <fullName evidence="8">Cobalt transport protein</fullName>
    </recommendedName>
</protein>
<evidence type="ECO:0000256" key="5">
    <source>
        <dbReference type="SAM" id="Phobius"/>
    </source>
</evidence>
<evidence type="ECO:0000256" key="4">
    <source>
        <dbReference type="ARBA" id="ARBA00023136"/>
    </source>
</evidence>
<dbReference type="PANTHER" id="PTHR33514">
    <property type="entry name" value="PROTEIN ABCI12, CHLOROPLASTIC"/>
    <property type="match status" value="1"/>
</dbReference>
<dbReference type="PANTHER" id="PTHR33514:SF13">
    <property type="entry name" value="PROTEIN ABCI12, CHLOROPLASTIC"/>
    <property type="match status" value="1"/>
</dbReference>
<dbReference type="Pfam" id="PF02361">
    <property type="entry name" value="CbiQ"/>
    <property type="match status" value="1"/>
</dbReference>
<name>A0A0J9CAX2_9FIRM</name>
<keyword evidence="3 5" id="KW-1133">Transmembrane helix</keyword>
<comment type="caution">
    <text evidence="6">The sequence shown here is derived from an EMBL/GenBank/DDBJ whole genome shotgun (WGS) entry which is preliminary data.</text>
</comment>
<dbReference type="Proteomes" id="UP000037392">
    <property type="component" value="Unassembled WGS sequence"/>
</dbReference>
<dbReference type="AlphaFoldDB" id="A0A0J9CAX2"/>